<keyword evidence="1" id="KW-0732">Signal</keyword>
<keyword evidence="3" id="KW-1185">Reference proteome</keyword>
<accession>A0A5B8W8U7</accession>
<dbReference type="Proteomes" id="UP000321362">
    <property type="component" value="Chromosome"/>
</dbReference>
<evidence type="ECO:0000313" key="2">
    <source>
        <dbReference type="EMBL" id="QEC79396.1"/>
    </source>
</evidence>
<dbReference type="KEGG" id="mgk:FSB76_26865"/>
<sequence length="162" mass="18220">MKKFLFVALLCFCGANLFGQSITVNDLTNLTNLTNADAHKYLVLAKGFKKAYTQELDGNTIEHLSKTDAEKKQESVDIGVALKLSSGAILRTVTYKTARTEQIFHLISQAKSQGLPMKFQGADTINNIYQFDNDFFHIVMYISRDNTSGYVEVKQKEYVGFD</sequence>
<name>A0A5B8W8U7_9SPHI</name>
<dbReference type="AlphaFoldDB" id="A0A5B8W8U7"/>
<evidence type="ECO:0000256" key="1">
    <source>
        <dbReference type="SAM" id="SignalP"/>
    </source>
</evidence>
<feature type="signal peptide" evidence="1">
    <location>
        <begin position="1"/>
        <end position="19"/>
    </location>
</feature>
<dbReference type="OrthoDB" id="795071at2"/>
<evidence type="ECO:0008006" key="4">
    <source>
        <dbReference type="Google" id="ProtNLM"/>
    </source>
</evidence>
<proteinExistence type="predicted"/>
<organism evidence="2 3">
    <name type="scientific">Mucilaginibacter ginsenosidivorax</name>
    <dbReference type="NCBI Taxonomy" id="862126"/>
    <lineage>
        <taxon>Bacteria</taxon>
        <taxon>Pseudomonadati</taxon>
        <taxon>Bacteroidota</taxon>
        <taxon>Sphingobacteriia</taxon>
        <taxon>Sphingobacteriales</taxon>
        <taxon>Sphingobacteriaceae</taxon>
        <taxon>Mucilaginibacter</taxon>
    </lineage>
</organism>
<dbReference type="EMBL" id="CP042437">
    <property type="protein sequence ID" value="QEC79396.1"/>
    <property type="molecule type" value="Genomic_DNA"/>
</dbReference>
<reference evidence="2 3" key="1">
    <citation type="journal article" date="2013" name="J. Microbiol.">
        <title>Mucilaginibacter ginsenosidivorax sp. nov., with ginsenoside converting activity isolated from sediment.</title>
        <authorList>
            <person name="Kim J.K."/>
            <person name="Choi T.E."/>
            <person name="Liu Q.M."/>
            <person name="Park H.Y."/>
            <person name="Yi T.H."/>
            <person name="Yoon M.H."/>
            <person name="Kim S.C."/>
            <person name="Im W.T."/>
        </authorList>
    </citation>
    <scope>NUCLEOTIDE SEQUENCE [LARGE SCALE GENOMIC DNA]</scope>
    <source>
        <strain evidence="2 3">KHI28</strain>
    </source>
</reference>
<protein>
    <recommendedName>
        <fullName evidence="4">DUF4252 domain-containing protein</fullName>
    </recommendedName>
</protein>
<feature type="chain" id="PRO_5022940496" description="DUF4252 domain-containing protein" evidence="1">
    <location>
        <begin position="20"/>
        <end position="162"/>
    </location>
</feature>
<dbReference type="RefSeq" id="WP_147058954.1">
    <property type="nucleotide sequence ID" value="NZ_CP042437.1"/>
</dbReference>
<evidence type="ECO:0000313" key="3">
    <source>
        <dbReference type="Proteomes" id="UP000321362"/>
    </source>
</evidence>
<gene>
    <name evidence="2" type="ORF">FSB76_26865</name>
</gene>